<dbReference type="EMBL" id="JAGSOG010000335">
    <property type="protein sequence ID" value="MBR7838824.1"/>
    <property type="molecule type" value="Genomic_DNA"/>
</dbReference>
<dbReference type="SUPFAM" id="SSF52833">
    <property type="entry name" value="Thioredoxin-like"/>
    <property type="match status" value="1"/>
</dbReference>
<protein>
    <submittedName>
        <fullName evidence="2">Thioredoxin domain-containing protein</fullName>
    </submittedName>
</protein>
<gene>
    <name evidence="2" type="ORF">KDL01_36490</name>
</gene>
<dbReference type="RefSeq" id="WP_212533274.1">
    <property type="nucleotide sequence ID" value="NZ_JAGSOG010000335.1"/>
</dbReference>
<evidence type="ECO:0000259" key="1">
    <source>
        <dbReference type="Pfam" id="PF13462"/>
    </source>
</evidence>
<dbReference type="Pfam" id="PF13462">
    <property type="entry name" value="Thioredoxin_4"/>
    <property type="match status" value="1"/>
</dbReference>
<proteinExistence type="predicted"/>
<dbReference type="AlphaFoldDB" id="A0A941F065"/>
<organism evidence="2 3">
    <name type="scientific">Actinospica durhamensis</name>
    <dbReference type="NCBI Taxonomy" id="1508375"/>
    <lineage>
        <taxon>Bacteria</taxon>
        <taxon>Bacillati</taxon>
        <taxon>Actinomycetota</taxon>
        <taxon>Actinomycetes</taxon>
        <taxon>Catenulisporales</taxon>
        <taxon>Actinospicaceae</taxon>
        <taxon>Actinospica</taxon>
    </lineage>
</organism>
<dbReference type="Proteomes" id="UP000675781">
    <property type="component" value="Unassembled WGS sequence"/>
</dbReference>
<name>A0A941F065_9ACTN</name>
<evidence type="ECO:0000313" key="3">
    <source>
        <dbReference type="Proteomes" id="UP000675781"/>
    </source>
</evidence>
<comment type="caution">
    <text evidence="2">The sequence shown here is derived from an EMBL/GenBank/DDBJ whole genome shotgun (WGS) entry which is preliminary data.</text>
</comment>
<feature type="domain" description="Thioredoxin-like fold" evidence="1">
    <location>
        <begin position="21"/>
        <end position="203"/>
    </location>
</feature>
<dbReference type="InterPro" id="IPR036249">
    <property type="entry name" value="Thioredoxin-like_sf"/>
</dbReference>
<sequence>MTTDESAAAPVPATAPAHATVYGDGAGPVLELFEDMRCSYCADLEHELGPTMMALADQGVYRLRYRVANFLDRGDAQGPSTSALAALGAAAQQGVAQFLALRTAILAYRRENGSAGLAQQETLIEIAAETPGLDLDALRADLAADRFRPWALESGAASLGALKSTWAAAEAEGNAGTPAVFLDGKFVELFTPDDKPVSPAEFTAGIAAAAGLGA</sequence>
<dbReference type="InterPro" id="IPR012336">
    <property type="entry name" value="Thioredoxin-like_fold"/>
</dbReference>
<evidence type="ECO:0000313" key="2">
    <source>
        <dbReference type="EMBL" id="MBR7838824.1"/>
    </source>
</evidence>
<dbReference type="Gene3D" id="3.40.30.10">
    <property type="entry name" value="Glutaredoxin"/>
    <property type="match status" value="1"/>
</dbReference>
<reference evidence="2" key="1">
    <citation type="submission" date="2021-04" db="EMBL/GenBank/DDBJ databases">
        <title>Genome based classification of Actinospica acidithermotolerans sp. nov., an actinobacterium isolated from an Indonesian hot spring.</title>
        <authorList>
            <person name="Kusuma A.B."/>
            <person name="Putra K.E."/>
            <person name="Nafisah S."/>
            <person name="Loh J."/>
            <person name="Nouioui I."/>
            <person name="Goodfellow M."/>
        </authorList>
    </citation>
    <scope>NUCLEOTIDE SEQUENCE</scope>
    <source>
        <strain evidence="2">CSCA 57</strain>
    </source>
</reference>
<keyword evidence="3" id="KW-1185">Reference proteome</keyword>
<accession>A0A941F065</accession>